<dbReference type="InterPro" id="IPR002177">
    <property type="entry name" value="DPS_DNA-bd"/>
</dbReference>
<keyword evidence="5" id="KW-1185">Reference proteome</keyword>
<dbReference type="SUPFAM" id="SSF47240">
    <property type="entry name" value="Ferritin-like"/>
    <property type="match status" value="1"/>
</dbReference>
<evidence type="ECO:0000313" key="5">
    <source>
        <dbReference type="Proteomes" id="UP000646365"/>
    </source>
</evidence>
<dbReference type="InterPro" id="IPR009078">
    <property type="entry name" value="Ferritin-like_SF"/>
</dbReference>
<accession>A0A8J2YV69</accession>
<proteinExistence type="inferred from homology"/>
<protein>
    <submittedName>
        <fullName evidence="4">DNA starvation/stationary phase protection protein</fullName>
    </submittedName>
</protein>
<evidence type="ECO:0000256" key="2">
    <source>
        <dbReference type="RuleBase" id="RU003875"/>
    </source>
</evidence>
<dbReference type="InterPro" id="IPR008331">
    <property type="entry name" value="Ferritin_DPS_dom"/>
</dbReference>
<dbReference type="InterPro" id="IPR023188">
    <property type="entry name" value="DPS_DNA-bd_CS"/>
</dbReference>
<dbReference type="PROSITE" id="PS00818">
    <property type="entry name" value="DPS_1"/>
    <property type="match status" value="1"/>
</dbReference>
<reference evidence="4" key="1">
    <citation type="journal article" date="2014" name="Int. J. Syst. Evol. Microbiol.">
        <title>Complete genome sequence of Corynebacterium casei LMG S-19264T (=DSM 44701T), isolated from a smear-ripened cheese.</title>
        <authorList>
            <consortium name="US DOE Joint Genome Institute (JGI-PGF)"/>
            <person name="Walter F."/>
            <person name="Albersmeier A."/>
            <person name="Kalinowski J."/>
            <person name="Ruckert C."/>
        </authorList>
    </citation>
    <scope>NUCLEOTIDE SEQUENCE</scope>
    <source>
        <strain evidence="4">CGMCC 1.15725</strain>
    </source>
</reference>
<dbReference type="InterPro" id="IPR012347">
    <property type="entry name" value="Ferritin-like"/>
</dbReference>
<organism evidence="4 5">
    <name type="scientific">Aliidongia dinghuensis</name>
    <dbReference type="NCBI Taxonomy" id="1867774"/>
    <lineage>
        <taxon>Bacteria</taxon>
        <taxon>Pseudomonadati</taxon>
        <taxon>Pseudomonadota</taxon>
        <taxon>Alphaproteobacteria</taxon>
        <taxon>Rhodospirillales</taxon>
        <taxon>Dongiaceae</taxon>
        <taxon>Aliidongia</taxon>
    </lineage>
</organism>
<dbReference type="AlphaFoldDB" id="A0A8J2YV69"/>
<sequence>MHRTKIDLADNVRASVIGELSTALADAVDLSAQVKQAHWNVKGPNFIALHELFDQIATDVRDYTDLIAERIVTLGGTAYGTVQEAVSKSRLPAYPTDISAGSNHVEALSTALATFGKNVRASIDTTDELGDAITADVLTEVGRGIDKWLWMVEAHRQADS</sequence>
<dbReference type="EMBL" id="BMJQ01000009">
    <property type="protein sequence ID" value="GGF25788.1"/>
    <property type="molecule type" value="Genomic_DNA"/>
</dbReference>
<reference evidence="4" key="2">
    <citation type="submission" date="2020-09" db="EMBL/GenBank/DDBJ databases">
        <authorList>
            <person name="Sun Q."/>
            <person name="Zhou Y."/>
        </authorList>
    </citation>
    <scope>NUCLEOTIDE SEQUENCE</scope>
    <source>
        <strain evidence="4">CGMCC 1.15725</strain>
    </source>
</reference>
<dbReference type="PANTHER" id="PTHR42932:SF3">
    <property type="entry name" value="DNA PROTECTION DURING STARVATION PROTEIN"/>
    <property type="match status" value="1"/>
</dbReference>
<comment type="caution">
    <text evidence="4">The sequence shown here is derived from an EMBL/GenBank/DDBJ whole genome shotgun (WGS) entry which is preliminary data.</text>
</comment>
<dbReference type="RefSeq" id="WP_189048030.1">
    <property type="nucleotide sequence ID" value="NZ_BMJQ01000009.1"/>
</dbReference>
<dbReference type="NCBIfam" id="NF006975">
    <property type="entry name" value="PRK09448.1"/>
    <property type="match status" value="1"/>
</dbReference>
<dbReference type="Gene3D" id="1.20.1260.10">
    <property type="match status" value="1"/>
</dbReference>
<name>A0A8J2YV69_9PROT</name>
<dbReference type="PIRSF" id="PIRSF005900">
    <property type="entry name" value="Dps"/>
    <property type="match status" value="1"/>
</dbReference>
<gene>
    <name evidence="4" type="ORF">GCM10011611_34830</name>
</gene>
<dbReference type="Proteomes" id="UP000646365">
    <property type="component" value="Unassembled WGS sequence"/>
</dbReference>
<evidence type="ECO:0000259" key="3">
    <source>
        <dbReference type="Pfam" id="PF00210"/>
    </source>
</evidence>
<dbReference type="CDD" id="cd01043">
    <property type="entry name" value="DPS"/>
    <property type="match status" value="1"/>
</dbReference>
<dbReference type="PANTHER" id="PTHR42932">
    <property type="entry name" value="GENERAL STRESS PROTEIN 20U"/>
    <property type="match status" value="1"/>
</dbReference>
<evidence type="ECO:0000313" key="4">
    <source>
        <dbReference type="EMBL" id="GGF25788.1"/>
    </source>
</evidence>
<evidence type="ECO:0000256" key="1">
    <source>
        <dbReference type="ARBA" id="ARBA00009497"/>
    </source>
</evidence>
<comment type="similarity">
    <text evidence="1 2">Belongs to the Dps family.</text>
</comment>
<dbReference type="GO" id="GO:0008199">
    <property type="term" value="F:ferric iron binding"/>
    <property type="evidence" value="ECO:0007669"/>
    <property type="project" value="InterPro"/>
</dbReference>
<feature type="domain" description="Ferritin/DPS" evidence="3">
    <location>
        <begin position="19"/>
        <end position="156"/>
    </location>
</feature>
<dbReference type="PRINTS" id="PR01346">
    <property type="entry name" value="HELNAPAPROT"/>
</dbReference>
<dbReference type="Pfam" id="PF00210">
    <property type="entry name" value="Ferritin"/>
    <property type="match status" value="1"/>
</dbReference>
<dbReference type="GO" id="GO:0016722">
    <property type="term" value="F:oxidoreductase activity, acting on metal ions"/>
    <property type="evidence" value="ECO:0007669"/>
    <property type="project" value="InterPro"/>
</dbReference>